<dbReference type="Pfam" id="PF20700">
    <property type="entry name" value="Mutator"/>
    <property type="match status" value="1"/>
</dbReference>
<evidence type="ECO:0000259" key="3">
    <source>
        <dbReference type="Pfam" id="PF17906"/>
    </source>
</evidence>
<proteinExistence type="predicted"/>
<feature type="domain" description="Mos1 transposase HTH" evidence="3">
    <location>
        <begin position="675"/>
        <end position="723"/>
    </location>
</feature>
<evidence type="ECO:0000259" key="2">
    <source>
        <dbReference type="Pfam" id="PF13843"/>
    </source>
</evidence>
<feature type="compositionally biased region" description="Basic residues" evidence="1">
    <location>
        <begin position="1"/>
        <end position="20"/>
    </location>
</feature>
<accession>A0AAD9VT81</accession>
<comment type="caution">
    <text evidence="5">The sequence shown here is derived from an EMBL/GenBank/DDBJ whole genome shotgun (WGS) entry which is preliminary data.</text>
</comment>
<evidence type="ECO:0000313" key="5">
    <source>
        <dbReference type="EMBL" id="KAK2585874.1"/>
    </source>
</evidence>
<feature type="region of interest" description="Disordered" evidence="1">
    <location>
        <begin position="777"/>
        <end position="797"/>
    </location>
</feature>
<reference evidence="5" key="1">
    <citation type="submission" date="2021-08" db="EMBL/GenBank/DDBJ databases">
        <authorList>
            <person name="Misof B."/>
            <person name="Oliver O."/>
            <person name="Podsiadlowski L."/>
            <person name="Donath A."/>
            <person name="Peters R."/>
            <person name="Mayer C."/>
            <person name="Rust J."/>
            <person name="Gunkel S."/>
            <person name="Lesny P."/>
            <person name="Martin S."/>
            <person name="Oeyen J.P."/>
            <person name="Petersen M."/>
            <person name="Panagiotis P."/>
            <person name="Wilbrandt J."/>
            <person name="Tanja T."/>
        </authorList>
    </citation>
    <scope>NUCLEOTIDE SEQUENCE</scope>
    <source>
        <strain evidence="5">GBR_01_08_01A</strain>
        <tissue evidence="5">Thorax + abdomen</tissue>
    </source>
</reference>
<protein>
    <recommendedName>
        <fullName evidence="7">Mos1 transposase HTH domain-containing protein</fullName>
    </recommendedName>
</protein>
<organism evidence="5 6">
    <name type="scientific">Odynerus spinipes</name>
    <dbReference type="NCBI Taxonomy" id="1348599"/>
    <lineage>
        <taxon>Eukaryota</taxon>
        <taxon>Metazoa</taxon>
        <taxon>Ecdysozoa</taxon>
        <taxon>Arthropoda</taxon>
        <taxon>Hexapoda</taxon>
        <taxon>Insecta</taxon>
        <taxon>Pterygota</taxon>
        <taxon>Neoptera</taxon>
        <taxon>Endopterygota</taxon>
        <taxon>Hymenoptera</taxon>
        <taxon>Apocrita</taxon>
        <taxon>Aculeata</taxon>
        <taxon>Vespoidea</taxon>
        <taxon>Vespidae</taxon>
        <taxon>Eumeninae</taxon>
        <taxon>Odynerus</taxon>
    </lineage>
</organism>
<dbReference type="Pfam" id="PF17906">
    <property type="entry name" value="HTH_48"/>
    <property type="match status" value="1"/>
</dbReference>
<gene>
    <name evidence="5" type="ORF">KPH14_010466</name>
</gene>
<keyword evidence="6" id="KW-1185">Reference proteome</keyword>
<sequence length="819" mass="92759">MGPYKKGTKSTKPTKKKSRRLSHDFQGNQHTAECCTSFTSSSAKKLLNNSDFDVKCEDGFSYCILAFSFVFSALSNMVKCKTCGKDVTFSKTGVRGLGFKINIACDCGDRTINSSLFINKSFEINRRMVFVMRLLGVGHNGLDLFCSLMDLASGFTKVTYYGLLENVCIAAKAVAHRCLQKAGVEEKAENKERDLPEDKLTVSGDGTWSKRGFSSLIGVTTVIVKKQMNSVDFEIWYDSEHSEHCSANYKGSSGGMEVQGIIEIFQNSIDFHNAMYAYYIGDGDSKTFTNLLQAQPYGELIVQKLECVLHVGKRMFRHLKDVKKSLTELRKFKKTEEKKKEEQEKKENVKKNDQVPVKQLKKKRKSKNEPTPPPPPKTTDLTGKLMKEMSRNYGLAIQRFPDSASEMKREIWAGFYHLISTDDAPQHQYCNKDWCKYLKAQEAGEPFKHKPALNAEVQELVKPVFEKLTNEELLTRCLGNNTQNNNECYNKTLWAIVPKHTFVGKEVVELGVYISSAIFNEGRITLLKMMETMGCTIGHASYDYALKKDEERIAKAEKASKAATKEGRMARQKDNQIEELAEQDSGVLLSLHSISLRRNRFQLLCKFFHTVGNSTLAGRDSNEYDRTAKFEPVVAHANSKFKFYYSPNQHLSVDESLIGTKAVVSYRVLKMEVNKEKIRYILQFFFDKGENASQAAKIVNGVYGSDTVTANYVQFWFRRFRSGIFDVKDVPRTAYVAASVFNEGSFALLTFMQDMEISSGSSAHDWARSTDSIRISRAEQEAARQTKEGRIRRRQEQKDALDIMDDSNILYGPGIDDSV</sequence>
<dbReference type="PANTHER" id="PTHR33309:SF3">
    <property type="entry name" value="CCHC-TYPE DOMAIN-CONTAINING PROTEIN"/>
    <property type="match status" value="1"/>
</dbReference>
<dbReference type="InterPro" id="IPR049012">
    <property type="entry name" value="Mutator_transp_dom"/>
</dbReference>
<feature type="domain" description="PiggyBac transposable element-derived protein" evidence="2">
    <location>
        <begin position="569"/>
        <end position="669"/>
    </location>
</feature>
<dbReference type="Pfam" id="PF13843">
    <property type="entry name" value="DDE_Tnp_1_7"/>
    <property type="match status" value="1"/>
</dbReference>
<dbReference type="InterPro" id="IPR041426">
    <property type="entry name" value="Mos1_HTH"/>
</dbReference>
<evidence type="ECO:0000313" key="6">
    <source>
        <dbReference type="Proteomes" id="UP001258017"/>
    </source>
</evidence>
<dbReference type="AlphaFoldDB" id="A0AAD9VT81"/>
<dbReference type="PANTHER" id="PTHR33309">
    <property type="entry name" value="KERATIN, ULTRA HIGH-SULFUR MATRIX PROTEIN-LIKE"/>
    <property type="match status" value="1"/>
</dbReference>
<dbReference type="EMBL" id="JAIFRP010000021">
    <property type="protein sequence ID" value="KAK2585874.1"/>
    <property type="molecule type" value="Genomic_DNA"/>
</dbReference>
<evidence type="ECO:0000259" key="4">
    <source>
        <dbReference type="Pfam" id="PF20700"/>
    </source>
</evidence>
<feature type="region of interest" description="Disordered" evidence="1">
    <location>
        <begin position="1"/>
        <end position="24"/>
    </location>
</feature>
<name>A0AAD9VT81_9HYME</name>
<feature type="domain" description="Mutator-like transposase" evidence="4">
    <location>
        <begin position="72"/>
        <end position="366"/>
    </location>
</feature>
<dbReference type="InterPro" id="IPR029526">
    <property type="entry name" value="PGBD"/>
</dbReference>
<evidence type="ECO:0000256" key="1">
    <source>
        <dbReference type="SAM" id="MobiDB-lite"/>
    </source>
</evidence>
<evidence type="ECO:0008006" key="7">
    <source>
        <dbReference type="Google" id="ProtNLM"/>
    </source>
</evidence>
<feature type="region of interest" description="Disordered" evidence="1">
    <location>
        <begin position="334"/>
        <end position="383"/>
    </location>
</feature>
<feature type="compositionally biased region" description="Basic and acidic residues" evidence="1">
    <location>
        <begin position="334"/>
        <end position="353"/>
    </location>
</feature>
<dbReference type="Gene3D" id="1.10.10.1450">
    <property type="match status" value="1"/>
</dbReference>
<reference evidence="5" key="2">
    <citation type="journal article" date="2023" name="Commun. Biol.">
        <title>Intrasexual cuticular hydrocarbon dimorphism in a wasp sheds light on hydrocarbon biosynthesis genes in Hymenoptera.</title>
        <authorList>
            <person name="Moris V.C."/>
            <person name="Podsiadlowski L."/>
            <person name="Martin S."/>
            <person name="Oeyen J.P."/>
            <person name="Donath A."/>
            <person name="Petersen M."/>
            <person name="Wilbrandt J."/>
            <person name="Misof B."/>
            <person name="Liedtke D."/>
            <person name="Thamm M."/>
            <person name="Scheiner R."/>
            <person name="Schmitt T."/>
            <person name="Niehuis O."/>
        </authorList>
    </citation>
    <scope>NUCLEOTIDE SEQUENCE</scope>
    <source>
        <strain evidence="5">GBR_01_08_01A</strain>
    </source>
</reference>
<dbReference type="Proteomes" id="UP001258017">
    <property type="component" value="Unassembled WGS sequence"/>
</dbReference>